<organism evidence="2">
    <name type="scientific">Tolypothrix bouteillei VB521301</name>
    <dbReference type="NCBI Taxonomy" id="1479485"/>
    <lineage>
        <taxon>Bacteria</taxon>
        <taxon>Bacillati</taxon>
        <taxon>Cyanobacteriota</taxon>
        <taxon>Cyanophyceae</taxon>
        <taxon>Nostocales</taxon>
        <taxon>Tolypothrichaceae</taxon>
        <taxon>Tolypothrix</taxon>
    </lineage>
</organism>
<dbReference type="AlphaFoldDB" id="A0A0C1RB64"/>
<evidence type="ECO:0000313" key="1">
    <source>
        <dbReference type="EMBL" id="KAF3890849.1"/>
    </source>
</evidence>
<sequence length="106" mass="12023">MIVKRITFIVLSVSTTIMVGLISHWGQLVMALPPKQDVPEEILRMEIITAARSPLDGSLVSAAEYAQLQERLSVSPPPKLDPKIREQVFLLRIRKFLLQIFPFLDI</sequence>
<dbReference type="EMBL" id="JHEG02000058">
    <property type="protein sequence ID" value="KIE09535.1"/>
    <property type="molecule type" value="Genomic_DNA"/>
</dbReference>
<dbReference type="EMBL" id="JHEG04000001">
    <property type="protein sequence ID" value="KAF3890849.1"/>
    <property type="molecule type" value="Genomic_DNA"/>
</dbReference>
<evidence type="ECO:0000313" key="2">
    <source>
        <dbReference type="EMBL" id="KIE09535.1"/>
    </source>
</evidence>
<keyword evidence="3" id="KW-1185">Reference proteome</keyword>
<dbReference type="GO" id="GO:0016740">
    <property type="term" value="F:transferase activity"/>
    <property type="evidence" value="ECO:0007669"/>
    <property type="project" value="UniProtKB-KW"/>
</dbReference>
<reference evidence="2" key="1">
    <citation type="journal article" date="2015" name="Genome Announc.">
        <title>Draft Genome Sequence of Tolypothrix boutellei Strain VB521301.</title>
        <authorList>
            <person name="Chandrababunaidu M.M."/>
            <person name="Singh D."/>
            <person name="Sen D."/>
            <person name="Bhan S."/>
            <person name="Das S."/>
            <person name="Gupta A."/>
            <person name="Adhikary S.P."/>
            <person name="Tripathy S."/>
        </authorList>
    </citation>
    <scope>NUCLEOTIDE SEQUENCE</scope>
    <source>
        <strain evidence="2">VB521301</strain>
    </source>
</reference>
<accession>A0A0C1RB64</accession>
<dbReference type="STRING" id="1479485.DA73_0232110"/>
<reference evidence="1" key="2">
    <citation type="submission" date="2019-11" db="EMBL/GenBank/DDBJ databases">
        <title>Improved Assembly of Tolypothrix boutellei genome.</title>
        <authorList>
            <person name="Sarangi A.N."/>
            <person name="Mukherjee M."/>
            <person name="Ghosh S."/>
            <person name="Singh D."/>
            <person name="Das A."/>
            <person name="Kant S."/>
            <person name="Prusty A."/>
            <person name="Tripathy S."/>
        </authorList>
    </citation>
    <scope>NUCLEOTIDE SEQUENCE</scope>
    <source>
        <strain evidence="1">VB521301</strain>
    </source>
</reference>
<gene>
    <name evidence="2" type="ORF">DA73_0232110</name>
    <name evidence="1" type="ORF">DA73_0400006860</name>
</gene>
<proteinExistence type="predicted"/>
<dbReference type="Proteomes" id="UP000029738">
    <property type="component" value="Unassembled WGS sequence"/>
</dbReference>
<protein>
    <submittedName>
        <fullName evidence="2">Glutathione S-transferase</fullName>
    </submittedName>
</protein>
<comment type="caution">
    <text evidence="2">The sequence shown here is derived from an EMBL/GenBank/DDBJ whole genome shotgun (WGS) entry which is preliminary data.</text>
</comment>
<keyword evidence="2" id="KW-0808">Transferase</keyword>
<evidence type="ECO:0000313" key="3">
    <source>
        <dbReference type="Proteomes" id="UP000029738"/>
    </source>
</evidence>
<name>A0A0C1RB64_9CYAN</name>